<comment type="subunit">
    <text evidence="4">Monomer. Interaction with RNA polymerase subunits RpoF and RpoE is necessary for Tfe stimulatory transcription activity. Able to interact with Tbp and RNA polymerase in the absence of DNA promoter. Interacts both with the preinitiation and elongation complexes.</text>
</comment>
<dbReference type="OrthoDB" id="5935at2157"/>
<protein>
    <recommendedName>
        <fullName evidence="4">Transcription factor E</fullName>
        <shortName evidence="4">TFE</shortName>
    </recommendedName>
    <alternativeName>
        <fullName evidence="4">TFIIE subunit alpha homolog</fullName>
    </alternativeName>
    <alternativeName>
        <fullName evidence="4">Transcription initiation factor TFIIE</fullName>
    </alternativeName>
</protein>
<name>A0A2V2MVZ3_9EURY</name>
<dbReference type="RefSeq" id="WP_109968542.1">
    <property type="nucleotide sequence ID" value="NZ_CP176093.1"/>
</dbReference>
<dbReference type="PROSITE" id="PS51344">
    <property type="entry name" value="HTH_TFE_IIE"/>
    <property type="match status" value="1"/>
</dbReference>
<evidence type="ECO:0000256" key="3">
    <source>
        <dbReference type="ARBA" id="ARBA00023163"/>
    </source>
</evidence>
<dbReference type="Pfam" id="PF02002">
    <property type="entry name" value="TFIIE_alpha"/>
    <property type="match status" value="1"/>
</dbReference>
<reference evidence="6 7" key="1">
    <citation type="submission" date="2018-05" db="EMBL/GenBank/DDBJ databases">
        <title>Draft genome of Methanospirillum lacunae Ki8-1.</title>
        <authorList>
            <person name="Dueholm M.S."/>
            <person name="Nielsen P.H."/>
            <person name="Bakmann L.F."/>
            <person name="Otzen D.E."/>
        </authorList>
    </citation>
    <scope>NUCLEOTIDE SEQUENCE [LARGE SCALE GENOMIC DNA]</scope>
    <source>
        <strain evidence="6 7">Ki8-1</strain>
    </source>
</reference>
<feature type="domain" description="HTH TFE/IIEalpha-type" evidence="5">
    <location>
        <begin position="9"/>
        <end position="92"/>
    </location>
</feature>
<dbReference type="InterPro" id="IPR002853">
    <property type="entry name" value="TFIIE_asu"/>
</dbReference>
<dbReference type="Gene3D" id="1.10.10.10">
    <property type="entry name" value="Winged helix-like DNA-binding domain superfamily/Winged helix DNA-binding domain"/>
    <property type="match status" value="1"/>
</dbReference>
<evidence type="ECO:0000259" key="5">
    <source>
        <dbReference type="PROSITE" id="PS51344"/>
    </source>
</evidence>
<dbReference type="InterPro" id="IPR016481">
    <property type="entry name" value="TF_E_archaea"/>
</dbReference>
<dbReference type="GO" id="GO:0006367">
    <property type="term" value="P:transcription initiation at RNA polymerase II promoter"/>
    <property type="evidence" value="ECO:0007669"/>
    <property type="project" value="InterPro"/>
</dbReference>
<dbReference type="EMBL" id="QGMY01000007">
    <property type="protein sequence ID" value="PWR72052.1"/>
    <property type="molecule type" value="Genomic_DNA"/>
</dbReference>
<evidence type="ECO:0000256" key="2">
    <source>
        <dbReference type="ARBA" id="ARBA00023125"/>
    </source>
</evidence>
<dbReference type="InterPro" id="IPR039997">
    <property type="entry name" value="TFE"/>
</dbReference>
<comment type="similarity">
    <text evidence="4">Belongs to the TFE family.</text>
</comment>
<evidence type="ECO:0000313" key="6">
    <source>
        <dbReference type="EMBL" id="PWR72052.1"/>
    </source>
</evidence>
<evidence type="ECO:0000313" key="7">
    <source>
        <dbReference type="Proteomes" id="UP000245657"/>
    </source>
</evidence>
<dbReference type="InterPro" id="IPR036388">
    <property type="entry name" value="WH-like_DNA-bd_sf"/>
</dbReference>
<dbReference type="PANTHER" id="PTHR13097:SF7">
    <property type="entry name" value="GENERAL TRANSCRIPTION FACTOR IIE SUBUNIT 1"/>
    <property type="match status" value="1"/>
</dbReference>
<proteinExistence type="inferred from homology"/>
<organism evidence="6 7">
    <name type="scientific">Methanospirillum lacunae</name>
    <dbReference type="NCBI Taxonomy" id="668570"/>
    <lineage>
        <taxon>Archaea</taxon>
        <taxon>Methanobacteriati</taxon>
        <taxon>Methanobacteriota</taxon>
        <taxon>Stenosarchaea group</taxon>
        <taxon>Methanomicrobia</taxon>
        <taxon>Methanomicrobiales</taxon>
        <taxon>Methanospirillaceae</taxon>
        <taxon>Methanospirillum</taxon>
    </lineage>
</organism>
<dbReference type="GeneID" id="97548082"/>
<keyword evidence="1 4" id="KW-0805">Transcription regulation</keyword>
<comment type="domain">
    <text evidence="4">The winged helix domain is involved in binding to DNA in the preinitiation complex.</text>
</comment>
<dbReference type="InterPro" id="IPR017919">
    <property type="entry name" value="TFIIE/TFIIEa_HTH"/>
</dbReference>
<evidence type="ECO:0000256" key="4">
    <source>
        <dbReference type="HAMAP-Rule" id="MF_01909"/>
    </source>
</evidence>
<keyword evidence="7" id="KW-1185">Reference proteome</keyword>
<dbReference type="PIRSF" id="PIRSF006373">
    <property type="entry name" value="TF_E_archaea"/>
    <property type="match status" value="1"/>
</dbReference>
<comment type="function">
    <text evidence="4">Transcription factor that plays a role in the activation of archaeal genes transcribed by RNA polymerase. Facilitates transcription initiation by enhancing TATA-box recognition by TATA-box-binding protein (Tbp), and transcription factor B (Tfb) and RNA polymerase recruitment. Not absolutely required for transcription in vitro, but particularly important in cases where Tbp or Tfb function is not optimal. It dynamically alters the nucleic acid-binding properties of RNA polymerases by stabilizing the initiation complex and destabilizing elongation complexes. Seems to translocate with the RNA polymerase following initiation and acts by binding to the non template strand of the transcription bubble in elongation complexes.</text>
</comment>
<dbReference type="Proteomes" id="UP000245657">
    <property type="component" value="Unassembled WGS sequence"/>
</dbReference>
<dbReference type="PANTHER" id="PTHR13097">
    <property type="entry name" value="TRANSCRIPTION INITIATION FACTOR IIE, ALPHA SUBUNIT"/>
    <property type="match status" value="1"/>
</dbReference>
<dbReference type="GO" id="GO:0006355">
    <property type="term" value="P:regulation of DNA-templated transcription"/>
    <property type="evidence" value="ECO:0007669"/>
    <property type="project" value="InterPro"/>
</dbReference>
<keyword evidence="2 4" id="KW-0238">DNA-binding</keyword>
<comment type="caution">
    <text evidence="6">The sequence shown here is derived from an EMBL/GenBank/DDBJ whole genome shotgun (WGS) entry which is preliminary data.</text>
</comment>
<accession>A0A2V2MVZ3</accession>
<sequence length="173" mass="20371">MVTVEELLKEPAIVAYLHRMIGDEGMDLVRRFPEGKEYSDEELAELTEINLNSVRNTLYTLYEHRLARYRRIKNNETGWLTYLWQLQLSNIYDAVAKDMDVILTKLKKRHFYEEQNDFYICKECGCVSTFYDAMDSQFACPACEKQMSHFDNDPLVDALARRIARMKETLGYA</sequence>
<dbReference type="HAMAP" id="MF_01909">
    <property type="entry name" value="TFE_arch"/>
    <property type="match status" value="1"/>
</dbReference>
<dbReference type="GO" id="GO:0003677">
    <property type="term" value="F:DNA binding"/>
    <property type="evidence" value="ECO:0007669"/>
    <property type="project" value="UniProtKB-KW"/>
</dbReference>
<dbReference type="InterPro" id="IPR024550">
    <property type="entry name" value="TFIIEa/SarR/Rpc3_HTH_dom"/>
</dbReference>
<dbReference type="SMART" id="SM00531">
    <property type="entry name" value="TFIIE"/>
    <property type="match status" value="1"/>
</dbReference>
<dbReference type="InterPro" id="IPR036390">
    <property type="entry name" value="WH_DNA-bd_sf"/>
</dbReference>
<dbReference type="SUPFAM" id="SSF46785">
    <property type="entry name" value="Winged helix' DNA-binding domain"/>
    <property type="match status" value="1"/>
</dbReference>
<evidence type="ECO:0000256" key="1">
    <source>
        <dbReference type="ARBA" id="ARBA00023015"/>
    </source>
</evidence>
<dbReference type="AlphaFoldDB" id="A0A2V2MVZ3"/>
<keyword evidence="3 4" id="KW-0804">Transcription</keyword>
<gene>
    <name evidence="4" type="primary">tfe</name>
    <name evidence="6" type="ORF">DK846_08665</name>
</gene>